<organism evidence="1">
    <name type="scientific">Macrocystis integrifolia</name>
    <dbReference type="NCBI Taxonomy" id="169774"/>
    <lineage>
        <taxon>Eukaryota</taxon>
        <taxon>Sar</taxon>
        <taxon>Stramenopiles</taxon>
        <taxon>Ochrophyta</taxon>
        <taxon>PX clade</taxon>
        <taxon>Phaeophyceae</taxon>
        <taxon>Laminariales</taxon>
        <taxon>Laminariaceae</taxon>
        <taxon>Macrocystis</taxon>
    </lineage>
</organism>
<keyword evidence="1" id="KW-0689">Ribosomal protein</keyword>
<dbReference type="RefSeq" id="YP_009648077.1">
    <property type="nucleotide sequence ID" value="NC_042669.1"/>
</dbReference>
<dbReference type="AlphaFoldDB" id="A0A4D6E539"/>
<accession>A0A4D6E539</accession>
<dbReference type="GeneID" id="40492226"/>
<dbReference type="GO" id="GO:0005840">
    <property type="term" value="C:ribosome"/>
    <property type="evidence" value="ECO:0007669"/>
    <property type="project" value="UniProtKB-KW"/>
</dbReference>
<keyword evidence="1" id="KW-0496">Mitochondrion</keyword>
<name>A0A4D6E539_9PHAE</name>
<dbReference type="EMBL" id="MH411105">
    <property type="protein sequence ID" value="QBZ73739.1"/>
    <property type="molecule type" value="Genomic_DNA"/>
</dbReference>
<geneLocation type="mitochondrion" evidence="1"/>
<evidence type="ECO:0000313" key="1">
    <source>
        <dbReference type="EMBL" id="QBZ73739.1"/>
    </source>
</evidence>
<reference evidence="1" key="1">
    <citation type="journal article" date="2019" name="Mitochondrial DNA Part B Resour">
        <title>The complete mitochondrial genome of the brown alga Macrocystis integrifolia (Laminariales, Phaeophyceae).</title>
        <authorList>
            <person name="Chen J."/>
            <person name="Zang Y."/>
            <person name="Shang S."/>
            <person name="Tang X."/>
        </authorList>
    </citation>
    <scope>NUCLEOTIDE SEQUENCE</scope>
</reference>
<gene>
    <name evidence="1" type="primary">rpl31</name>
</gene>
<keyword evidence="1" id="KW-0687">Ribonucleoprotein</keyword>
<sequence>MKLLLKSKTFGSVLSDGSFSFLRLSSHFSQKELNCKSLDINNHPVWTGKRTKNQTEISLFVGKITKMF</sequence>
<protein>
    <submittedName>
        <fullName evidence="1">Ribosomal protein L31</fullName>
    </submittedName>
</protein>
<proteinExistence type="predicted"/>